<reference evidence="2" key="1">
    <citation type="journal article" date="2014" name="Int. J. Syst. Evol. Microbiol.">
        <title>Complete genome sequence of Corynebacterium casei LMG S-19264T (=DSM 44701T), isolated from a smear-ripened cheese.</title>
        <authorList>
            <consortium name="US DOE Joint Genome Institute (JGI-PGF)"/>
            <person name="Walter F."/>
            <person name="Albersmeier A."/>
            <person name="Kalinowski J."/>
            <person name="Ruckert C."/>
        </authorList>
    </citation>
    <scope>NUCLEOTIDE SEQUENCE</scope>
    <source>
        <strain evidence="2">CGMCC 4.7308</strain>
    </source>
</reference>
<accession>A0A917WNU5</accession>
<sequence length="97" mass="11320">MWLDDFGEYDQEPPRWAQTFVYRFFKTRPRSLAVLLFVFPLVCYSFVVIALILGTRFESLAQLVGGCIASAAFGTFTLLLAIGNVRRTFWPQRRRHR</sequence>
<comment type="caution">
    <text evidence="2">The sequence shown here is derived from an EMBL/GenBank/DDBJ whole genome shotgun (WGS) entry which is preliminary data.</text>
</comment>
<name>A0A917WNU5_9ACTN</name>
<protein>
    <submittedName>
        <fullName evidence="2">Uncharacterized protein</fullName>
    </submittedName>
</protein>
<feature type="transmembrane region" description="Helical" evidence="1">
    <location>
        <begin position="60"/>
        <end position="85"/>
    </location>
</feature>
<organism evidence="2 3">
    <name type="scientific">Nakamurella endophytica</name>
    <dbReference type="NCBI Taxonomy" id="1748367"/>
    <lineage>
        <taxon>Bacteria</taxon>
        <taxon>Bacillati</taxon>
        <taxon>Actinomycetota</taxon>
        <taxon>Actinomycetes</taxon>
        <taxon>Nakamurellales</taxon>
        <taxon>Nakamurellaceae</taxon>
        <taxon>Nakamurella</taxon>
    </lineage>
</organism>
<keyword evidence="3" id="KW-1185">Reference proteome</keyword>
<evidence type="ECO:0000313" key="2">
    <source>
        <dbReference type="EMBL" id="GGM17283.1"/>
    </source>
</evidence>
<evidence type="ECO:0000256" key="1">
    <source>
        <dbReference type="SAM" id="Phobius"/>
    </source>
</evidence>
<dbReference type="RefSeq" id="WP_188944788.1">
    <property type="nucleotide sequence ID" value="NZ_BMNA01000017.1"/>
</dbReference>
<gene>
    <name evidence="2" type="ORF">GCM10011594_41660</name>
</gene>
<reference evidence="2" key="2">
    <citation type="submission" date="2020-09" db="EMBL/GenBank/DDBJ databases">
        <authorList>
            <person name="Sun Q."/>
            <person name="Zhou Y."/>
        </authorList>
    </citation>
    <scope>NUCLEOTIDE SEQUENCE</scope>
    <source>
        <strain evidence="2">CGMCC 4.7308</strain>
    </source>
</reference>
<keyword evidence="1" id="KW-0472">Membrane</keyword>
<dbReference type="AlphaFoldDB" id="A0A917WNU5"/>
<feature type="transmembrane region" description="Helical" evidence="1">
    <location>
        <begin position="32"/>
        <end position="54"/>
    </location>
</feature>
<dbReference type="Proteomes" id="UP000655208">
    <property type="component" value="Unassembled WGS sequence"/>
</dbReference>
<keyword evidence="1" id="KW-1133">Transmembrane helix</keyword>
<proteinExistence type="predicted"/>
<dbReference type="EMBL" id="BMNA01000017">
    <property type="protein sequence ID" value="GGM17283.1"/>
    <property type="molecule type" value="Genomic_DNA"/>
</dbReference>
<keyword evidence="1" id="KW-0812">Transmembrane</keyword>
<evidence type="ECO:0000313" key="3">
    <source>
        <dbReference type="Proteomes" id="UP000655208"/>
    </source>
</evidence>